<sequence>MWSYRIALFADVPIDDVTDWLHKHGVWFQRRGVRQWGEWVVEHPIAFEPVRSELEGIFREAAFTW</sequence>
<accession>A0ABT5XHY1</accession>
<dbReference type="RefSeq" id="WP_316969989.1">
    <property type="nucleotide sequence ID" value="NZ_JARFPL010000062.1"/>
</dbReference>
<comment type="caution">
    <text evidence="1">The sequence shown here is derived from an EMBL/GenBank/DDBJ whole genome shotgun (WGS) entry which is preliminary data.</text>
</comment>
<evidence type="ECO:0000313" key="1">
    <source>
        <dbReference type="EMBL" id="MDF0594296.1"/>
    </source>
</evidence>
<gene>
    <name evidence="1" type="ORF">P0O24_11970</name>
</gene>
<reference evidence="1 2" key="1">
    <citation type="submission" date="2023-03" db="EMBL/GenBank/DDBJ databases">
        <title>Whole genome sequencing of Methanotrichaceae archaeon M04Ac.</title>
        <authorList>
            <person name="Khomyakova M.A."/>
            <person name="Merkel A.Y."/>
            <person name="Slobodkin A.I."/>
        </authorList>
    </citation>
    <scope>NUCLEOTIDE SEQUENCE [LARGE SCALE GENOMIC DNA]</scope>
    <source>
        <strain evidence="1 2">M04Ac</strain>
    </source>
</reference>
<keyword evidence="2" id="KW-1185">Reference proteome</keyword>
<protein>
    <submittedName>
        <fullName evidence="1">Uncharacterized protein</fullName>
    </submittedName>
</protein>
<dbReference type="EMBL" id="JARFPL010000062">
    <property type="protein sequence ID" value="MDF0594296.1"/>
    <property type="molecule type" value="Genomic_DNA"/>
</dbReference>
<organism evidence="1 2">
    <name type="scientific">Candidatus Methanocrinis alkalitolerans</name>
    <dbReference type="NCBI Taxonomy" id="3033395"/>
    <lineage>
        <taxon>Archaea</taxon>
        <taxon>Methanobacteriati</taxon>
        <taxon>Methanobacteriota</taxon>
        <taxon>Stenosarchaea group</taxon>
        <taxon>Methanomicrobia</taxon>
        <taxon>Methanotrichales</taxon>
        <taxon>Methanotrichaceae</taxon>
        <taxon>Methanocrinis</taxon>
    </lineage>
</organism>
<proteinExistence type="predicted"/>
<evidence type="ECO:0000313" key="2">
    <source>
        <dbReference type="Proteomes" id="UP001215956"/>
    </source>
</evidence>
<dbReference type="Proteomes" id="UP001215956">
    <property type="component" value="Unassembled WGS sequence"/>
</dbReference>
<name>A0ABT5XHY1_9EURY</name>